<keyword evidence="3" id="KW-1185">Reference proteome</keyword>
<feature type="region of interest" description="Disordered" evidence="1">
    <location>
        <begin position="213"/>
        <end position="239"/>
    </location>
</feature>
<feature type="compositionally biased region" description="Polar residues" evidence="1">
    <location>
        <begin position="31"/>
        <end position="42"/>
    </location>
</feature>
<dbReference type="EMBL" id="SOZI01000107">
    <property type="protein sequence ID" value="TNY19117.1"/>
    <property type="molecule type" value="Genomic_DNA"/>
</dbReference>
<gene>
    <name evidence="2" type="ORF">DMC30DRAFT_17324</name>
</gene>
<protein>
    <submittedName>
        <fullName evidence="2">Uncharacterized protein</fullName>
    </submittedName>
</protein>
<organism evidence="2 3">
    <name type="scientific">Rhodotorula diobovata</name>
    <dbReference type="NCBI Taxonomy" id="5288"/>
    <lineage>
        <taxon>Eukaryota</taxon>
        <taxon>Fungi</taxon>
        <taxon>Dikarya</taxon>
        <taxon>Basidiomycota</taxon>
        <taxon>Pucciniomycotina</taxon>
        <taxon>Microbotryomycetes</taxon>
        <taxon>Sporidiobolales</taxon>
        <taxon>Sporidiobolaceae</taxon>
        <taxon>Rhodotorula</taxon>
    </lineage>
</organism>
<evidence type="ECO:0000313" key="3">
    <source>
        <dbReference type="Proteomes" id="UP000311382"/>
    </source>
</evidence>
<comment type="caution">
    <text evidence="2">The sequence shown here is derived from an EMBL/GenBank/DDBJ whole genome shotgun (WGS) entry which is preliminary data.</text>
</comment>
<feature type="non-terminal residue" evidence="2">
    <location>
        <position position="1"/>
    </location>
</feature>
<name>A0A5C5FQF3_9BASI</name>
<feature type="region of interest" description="Disordered" evidence="1">
    <location>
        <begin position="1"/>
        <end position="42"/>
    </location>
</feature>
<evidence type="ECO:0000256" key="1">
    <source>
        <dbReference type="SAM" id="MobiDB-lite"/>
    </source>
</evidence>
<evidence type="ECO:0000313" key="2">
    <source>
        <dbReference type="EMBL" id="TNY19117.1"/>
    </source>
</evidence>
<feature type="compositionally biased region" description="Low complexity" evidence="1">
    <location>
        <begin position="213"/>
        <end position="238"/>
    </location>
</feature>
<proteinExistence type="predicted"/>
<accession>A0A5C5FQF3</accession>
<feature type="non-terminal residue" evidence="2">
    <location>
        <position position="282"/>
    </location>
</feature>
<sequence length="282" mass="30876">YTLTSPARRSQRHRSSSNVSAHVALFPPSPTRRSTLQSSLSAPVSRAHSTLTLALALARALALAPALALARRRGLDLARTGVRTAKARTRIVQPFQWLRRRRPPSPHKLPPVSRLGCSRLALLGRARCRAMPARRRRRLGHRRRLRAGDRLLVSVDTPSEEPSKERTRRTVRFAGSVSFSTSSFSWPSSSPFLPSRLTFSNPFPSAAWSITASPSSMSVSSPSSPPRSTIVESPSSSSPAPPLLIMTLYVFSKNAFPSGVTVYDIVSCARSERRADSASCRQ</sequence>
<reference evidence="2 3" key="1">
    <citation type="submission" date="2019-03" db="EMBL/GenBank/DDBJ databases">
        <title>Rhodosporidium diobovatum UCD-FST 08-225 genome sequencing, assembly, and annotation.</title>
        <authorList>
            <person name="Fakankun I.U."/>
            <person name="Fristensky B."/>
            <person name="Levin D.B."/>
        </authorList>
    </citation>
    <scope>NUCLEOTIDE SEQUENCE [LARGE SCALE GENOMIC DNA]</scope>
    <source>
        <strain evidence="2 3">UCD-FST 08-225</strain>
    </source>
</reference>
<dbReference type="Proteomes" id="UP000311382">
    <property type="component" value="Unassembled WGS sequence"/>
</dbReference>
<dbReference type="AlphaFoldDB" id="A0A5C5FQF3"/>